<dbReference type="EMBL" id="MG011691">
    <property type="protein sequence ID" value="AVK77253.1"/>
    <property type="molecule type" value="Genomic_DNA"/>
</dbReference>
<evidence type="ECO:0000313" key="1">
    <source>
        <dbReference type="EMBL" id="AVK77253.1"/>
    </source>
</evidence>
<proteinExistence type="predicted"/>
<reference evidence="1" key="1">
    <citation type="journal article" date="2018" name="Nat. Commun.">
        <title>Diversity and evolution of the emerging Pandoraviridae family.</title>
        <authorList>
            <person name="Legendre M."/>
            <person name="Fabre E."/>
            <person name="Poirot O."/>
            <person name="Jeudy S."/>
            <person name="Lartigue A."/>
            <person name="Alempic J.M."/>
            <person name="Beucher L."/>
            <person name="Philippe N."/>
            <person name="Bertaux L."/>
            <person name="Christo-Foroux E."/>
            <person name="Labadie K."/>
            <person name="Coute Y."/>
            <person name="Abergel C."/>
            <person name="Claverie J.M."/>
        </authorList>
    </citation>
    <scope>NUCLEOTIDE SEQUENCE [LARGE SCALE GENOMIC DNA]</scope>
    <source>
        <strain evidence="1">Macleodensis</strain>
    </source>
</reference>
<dbReference type="Proteomes" id="UP000249758">
    <property type="component" value="Segment"/>
</dbReference>
<organism evidence="1">
    <name type="scientific">Pandoravirus macleodensis</name>
    <dbReference type="NCBI Taxonomy" id="2107707"/>
    <lineage>
        <taxon>Viruses</taxon>
        <taxon>Pandoravirus</taxon>
    </lineage>
</organism>
<accession>A0A2U7UFK1</accession>
<gene>
    <name evidence="1" type="ORF">pmac_cds_565</name>
</gene>
<dbReference type="GeneID" id="36841708"/>
<protein>
    <recommendedName>
        <fullName evidence="2">F-box incomplete domain containing protein</fullName>
    </recommendedName>
</protein>
<name>A0A2U7UFK1_9VIRU</name>
<sequence>MACARNGLLDDMPIEILVFILNGHACGLWDRRDVYAHDEDSKHHIHDSDDHRCAGAVGETDAVCDARRCSRRPLLDPRWRFAARATCRLWRDIIHRPSHTDAVVLGAYDPLLRGLPWGKSLRATWVSGQVVCASAAADFIRMRTHAWAHTPGAAVAWCMTKANATRKEAAVALVASRVSWAVDHVISTQWPEMTFSDVLVCSLHGRGDDLFQSMLYQTVYKDHATREVDYRDGKDHPSTLAAALVAVSLRRGSCADFGKLCEAFGHMPRPVSAALHAVKGNRPDMLAMVLRDHPGVATESRLWCAAAVAIDPACFARLLGSSPCGPPLPSSRDAPLPEWLADAVCMDRHDVVALCDSGGVAFDHKHVFGLAALHGSIGVMKYLTPAIKSFVNHDILHAFALSAMGRVSRPFGNDNTRGIACLADMFGYAPRRGTDDMRQLVDHACATGDAARRLVYVAERWSFLFAALPHESIRAVFVKCSTDVSYNPIRMTSRLAMVLDRAHACGADPAASIEKLGLWRALVRRLDMGGRGPMAMDTLFVRALCDLSVGRVPSAINVSSLSVFCDRMRAQIDTDGDDEDDNVKARNGSGLIRGLDPIERVLCRWYSPRPVRASDLFPRGIAHEGRSLAARAHAGHVLRGLTNCGLLVTD</sequence>
<dbReference type="RefSeq" id="YP_009481249.1">
    <property type="nucleotide sequence ID" value="NC_037665.1"/>
</dbReference>
<dbReference type="KEGG" id="vg:36841708"/>
<evidence type="ECO:0008006" key="2">
    <source>
        <dbReference type="Google" id="ProtNLM"/>
    </source>
</evidence>